<dbReference type="PANTHER" id="PTHR32315:SF3">
    <property type="entry name" value="ADENINE PHOSPHORIBOSYLTRANSFERASE"/>
    <property type="match status" value="1"/>
</dbReference>
<comment type="similarity">
    <text evidence="5 11">Belongs to the purine/pyrimidine phosphoribosyltransferase family.</text>
</comment>
<evidence type="ECO:0000256" key="10">
    <source>
        <dbReference type="ARBA" id="ARBA00022726"/>
    </source>
</evidence>
<dbReference type="Pfam" id="PF00156">
    <property type="entry name" value="Pribosyltran"/>
    <property type="match status" value="1"/>
</dbReference>
<dbReference type="Proteomes" id="UP000767334">
    <property type="component" value="Unassembled WGS sequence"/>
</dbReference>
<evidence type="ECO:0000256" key="4">
    <source>
        <dbReference type="ARBA" id="ARBA00004659"/>
    </source>
</evidence>
<evidence type="ECO:0000256" key="3">
    <source>
        <dbReference type="ARBA" id="ARBA00004496"/>
    </source>
</evidence>
<keyword evidence="9 11" id="KW-0808">Transferase</keyword>
<reference evidence="13 14" key="1">
    <citation type="journal article" date="2021" name="Sci. Rep.">
        <title>The distribution of antibiotic resistance genes in chicken gut microbiota commensals.</title>
        <authorList>
            <person name="Juricova H."/>
            <person name="Matiasovicova J."/>
            <person name="Kubasova T."/>
            <person name="Cejkova D."/>
            <person name="Rychlik I."/>
        </authorList>
    </citation>
    <scope>NUCLEOTIDE SEQUENCE [LARGE SCALE GENOMIC DNA]</scope>
    <source>
        <strain evidence="13 14">An435</strain>
    </source>
</reference>
<dbReference type="GO" id="GO:0003999">
    <property type="term" value="F:adenine phosphoribosyltransferase activity"/>
    <property type="evidence" value="ECO:0007669"/>
    <property type="project" value="UniProtKB-EC"/>
</dbReference>
<evidence type="ECO:0000256" key="9">
    <source>
        <dbReference type="ARBA" id="ARBA00022679"/>
    </source>
</evidence>
<evidence type="ECO:0000313" key="14">
    <source>
        <dbReference type="Proteomes" id="UP000767334"/>
    </source>
</evidence>
<dbReference type="NCBIfam" id="NF002633">
    <property type="entry name" value="PRK02304.1-2"/>
    <property type="match status" value="1"/>
</dbReference>
<name>A0ABS2FHV7_9CLOT</name>
<keyword evidence="14" id="KW-1185">Reference proteome</keyword>
<dbReference type="SUPFAM" id="SSF53271">
    <property type="entry name" value="PRTase-like"/>
    <property type="match status" value="1"/>
</dbReference>
<dbReference type="InterPro" id="IPR029057">
    <property type="entry name" value="PRTase-like"/>
</dbReference>
<dbReference type="PANTHER" id="PTHR32315">
    <property type="entry name" value="ADENINE PHOSPHORIBOSYLTRANSFERASE"/>
    <property type="match status" value="1"/>
</dbReference>
<comment type="caution">
    <text evidence="13">The sequence shown here is derived from an EMBL/GenBank/DDBJ whole genome shotgun (WGS) entry which is preliminary data.</text>
</comment>
<dbReference type="EMBL" id="JACJLL010000086">
    <property type="protein sequence ID" value="MBM6820135.1"/>
    <property type="molecule type" value="Genomic_DNA"/>
</dbReference>
<evidence type="ECO:0000256" key="7">
    <source>
        <dbReference type="ARBA" id="ARBA00022490"/>
    </source>
</evidence>
<evidence type="ECO:0000256" key="2">
    <source>
        <dbReference type="ARBA" id="ARBA00003968"/>
    </source>
</evidence>
<keyword evidence="8 11" id="KW-0328">Glycosyltransferase</keyword>
<dbReference type="HAMAP" id="MF_00004">
    <property type="entry name" value="Aden_phosphoribosyltr"/>
    <property type="match status" value="1"/>
</dbReference>
<evidence type="ECO:0000259" key="12">
    <source>
        <dbReference type="Pfam" id="PF00156"/>
    </source>
</evidence>
<dbReference type="NCBIfam" id="NF002634">
    <property type="entry name" value="PRK02304.1-3"/>
    <property type="match status" value="1"/>
</dbReference>
<protein>
    <recommendedName>
        <fullName evidence="6 11">Adenine phosphoribosyltransferase</fullName>
        <shortName evidence="11">APRT</shortName>
        <ecNumber evidence="6 11">2.4.2.7</ecNumber>
    </recommendedName>
</protein>
<sequence length="172" mass="18802">MDLKKSIRIVEDFPKKGISFKDITTLVADGEAFKYSIDAIAKHLKDKNVDVILGPEARGFIFGVPVAYALGVGFVPVRKKGKLPFETVSVNYDLEYGTDVLEIHKDAIKKGQRVAIVDDLLATGGTIEAVTRLVEAAGGEVVALDFAIELTELKGRDKLKGYEVMSLVQYDI</sequence>
<evidence type="ECO:0000256" key="5">
    <source>
        <dbReference type="ARBA" id="ARBA00008391"/>
    </source>
</evidence>
<evidence type="ECO:0000256" key="6">
    <source>
        <dbReference type="ARBA" id="ARBA00011893"/>
    </source>
</evidence>
<comment type="pathway">
    <text evidence="4 11">Purine metabolism; AMP biosynthesis via salvage pathway; AMP from adenine: step 1/1.</text>
</comment>
<comment type="subunit">
    <text evidence="11">Homodimer.</text>
</comment>
<dbReference type="NCBIfam" id="NF002636">
    <property type="entry name" value="PRK02304.1-5"/>
    <property type="match status" value="1"/>
</dbReference>
<evidence type="ECO:0000256" key="1">
    <source>
        <dbReference type="ARBA" id="ARBA00000868"/>
    </source>
</evidence>
<comment type="function">
    <text evidence="2 11">Catalyzes a salvage reaction resulting in the formation of AMP, that is energically less costly than de novo synthesis.</text>
</comment>
<proteinExistence type="inferred from homology"/>
<evidence type="ECO:0000313" key="13">
    <source>
        <dbReference type="EMBL" id="MBM6820135.1"/>
    </source>
</evidence>
<comment type="subcellular location">
    <subcellularLocation>
        <location evidence="3 11">Cytoplasm</location>
    </subcellularLocation>
</comment>
<gene>
    <name evidence="11" type="primary">apt</name>
    <name evidence="13" type="ORF">H6A19_12440</name>
</gene>
<dbReference type="RefSeq" id="WP_133016128.1">
    <property type="nucleotide sequence ID" value="NZ_JACJLL010000086.1"/>
</dbReference>
<keyword evidence="7 11" id="KW-0963">Cytoplasm</keyword>
<evidence type="ECO:0000256" key="8">
    <source>
        <dbReference type="ARBA" id="ARBA00022676"/>
    </source>
</evidence>
<keyword evidence="10 11" id="KW-0660">Purine salvage</keyword>
<dbReference type="EC" id="2.4.2.7" evidence="6 11"/>
<dbReference type="Gene3D" id="3.40.50.2020">
    <property type="match status" value="1"/>
</dbReference>
<dbReference type="InterPro" id="IPR005764">
    <property type="entry name" value="Ade_phspho_trans"/>
</dbReference>
<dbReference type="InterPro" id="IPR050054">
    <property type="entry name" value="UPRTase/APRTase"/>
</dbReference>
<feature type="domain" description="Phosphoribosyltransferase" evidence="12">
    <location>
        <begin position="30"/>
        <end position="144"/>
    </location>
</feature>
<comment type="catalytic activity">
    <reaction evidence="1 11">
        <text>AMP + diphosphate = 5-phospho-alpha-D-ribose 1-diphosphate + adenine</text>
        <dbReference type="Rhea" id="RHEA:16609"/>
        <dbReference type="ChEBI" id="CHEBI:16708"/>
        <dbReference type="ChEBI" id="CHEBI:33019"/>
        <dbReference type="ChEBI" id="CHEBI:58017"/>
        <dbReference type="ChEBI" id="CHEBI:456215"/>
        <dbReference type="EC" id="2.4.2.7"/>
    </reaction>
</comment>
<dbReference type="NCBIfam" id="TIGR01090">
    <property type="entry name" value="apt"/>
    <property type="match status" value="1"/>
</dbReference>
<dbReference type="InterPro" id="IPR000836">
    <property type="entry name" value="PRTase_dom"/>
</dbReference>
<evidence type="ECO:0000256" key="11">
    <source>
        <dbReference type="HAMAP-Rule" id="MF_00004"/>
    </source>
</evidence>
<organism evidence="13 14">
    <name type="scientific">Clostridium saudiense</name>
    <dbReference type="NCBI Taxonomy" id="1414720"/>
    <lineage>
        <taxon>Bacteria</taxon>
        <taxon>Bacillati</taxon>
        <taxon>Bacillota</taxon>
        <taxon>Clostridia</taxon>
        <taxon>Eubacteriales</taxon>
        <taxon>Clostridiaceae</taxon>
        <taxon>Clostridium</taxon>
    </lineage>
</organism>
<dbReference type="CDD" id="cd06223">
    <property type="entry name" value="PRTases_typeI"/>
    <property type="match status" value="1"/>
</dbReference>
<accession>A0ABS2FHV7</accession>